<evidence type="ECO:0000313" key="1">
    <source>
        <dbReference type="EMBL" id="KAG5537252.1"/>
    </source>
</evidence>
<dbReference type="Proteomes" id="UP000823749">
    <property type="component" value="Chromosome 8"/>
</dbReference>
<reference evidence="1" key="1">
    <citation type="submission" date="2020-08" db="EMBL/GenBank/DDBJ databases">
        <title>Plant Genome Project.</title>
        <authorList>
            <person name="Zhang R.-G."/>
        </authorList>
    </citation>
    <scope>NUCLEOTIDE SEQUENCE</scope>
    <source>
        <strain evidence="1">WSP0</strain>
        <tissue evidence="1">Leaf</tissue>
    </source>
</reference>
<dbReference type="AlphaFoldDB" id="A0AAV6J806"/>
<sequence length="164" mass="18136">MVRTSLGRSQLPLFLPQLDRLGRSVFRTSALSARRFLLKSGAGDALSNSLSLASSLLNCPSRSLSLTALLSQPGFLPVSISTMFFCMYGPEKLLLTVRDRISCSFGTFALNLFLEGGILVQKISLKFPITPLLYGLSLRSYRYLKFSKSGVYLVCTDEVKMKYS</sequence>
<comment type="caution">
    <text evidence="1">The sequence shown here is derived from an EMBL/GenBank/DDBJ whole genome shotgun (WGS) entry which is preliminary data.</text>
</comment>
<proteinExistence type="predicted"/>
<name>A0AAV6J806_9ERIC</name>
<protein>
    <submittedName>
        <fullName evidence="1">Uncharacterized protein</fullName>
    </submittedName>
</protein>
<dbReference type="EMBL" id="JACTNZ010000008">
    <property type="protein sequence ID" value="KAG5537252.1"/>
    <property type="molecule type" value="Genomic_DNA"/>
</dbReference>
<accession>A0AAV6J806</accession>
<gene>
    <name evidence="1" type="ORF">RHGRI_024638</name>
</gene>
<organism evidence="1 2">
    <name type="scientific">Rhododendron griersonianum</name>
    <dbReference type="NCBI Taxonomy" id="479676"/>
    <lineage>
        <taxon>Eukaryota</taxon>
        <taxon>Viridiplantae</taxon>
        <taxon>Streptophyta</taxon>
        <taxon>Embryophyta</taxon>
        <taxon>Tracheophyta</taxon>
        <taxon>Spermatophyta</taxon>
        <taxon>Magnoliopsida</taxon>
        <taxon>eudicotyledons</taxon>
        <taxon>Gunneridae</taxon>
        <taxon>Pentapetalae</taxon>
        <taxon>asterids</taxon>
        <taxon>Ericales</taxon>
        <taxon>Ericaceae</taxon>
        <taxon>Ericoideae</taxon>
        <taxon>Rhodoreae</taxon>
        <taxon>Rhododendron</taxon>
    </lineage>
</organism>
<keyword evidence="2" id="KW-1185">Reference proteome</keyword>
<evidence type="ECO:0000313" key="2">
    <source>
        <dbReference type="Proteomes" id="UP000823749"/>
    </source>
</evidence>